<reference evidence="1" key="1">
    <citation type="submission" date="2018-05" db="EMBL/GenBank/DDBJ databases">
        <authorList>
            <person name="Lanie J.A."/>
            <person name="Ng W.-L."/>
            <person name="Kazmierczak K.M."/>
            <person name="Andrzejewski T.M."/>
            <person name="Davidsen T.M."/>
            <person name="Wayne K.J."/>
            <person name="Tettelin H."/>
            <person name="Glass J.I."/>
            <person name="Rusch D."/>
            <person name="Podicherti R."/>
            <person name="Tsui H.-C.T."/>
            <person name="Winkler M.E."/>
        </authorList>
    </citation>
    <scope>NUCLEOTIDE SEQUENCE</scope>
</reference>
<dbReference type="Gene3D" id="2.60.40.10">
    <property type="entry name" value="Immunoglobulins"/>
    <property type="match status" value="1"/>
</dbReference>
<accession>A0A382W7T6</accession>
<protein>
    <submittedName>
        <fullName evidence="1">Uncharacterized protein</fullName>
    </submittedName>
</protein>
<dbReference type="InterPro" id="IPR013783">
    <property type="entry name" value="Ig-like_fold"/>
</dbReference>
<evidence type="ECO:0000313" key="1">
    <source>
        <dbReference type="EMBL" id="SVD54883.1"/>
    </source>
</evidence>
<organism evidence="1">
    <name type="scientific">marine metagenome</name>
    <dbReference type="NCBI Taxonomy" id="408172"/>
    <lineage>
        <taxon>unclassified sequences</taxon>
        <taxon>metagenomes</taxon>
        <taxon>ecological metagenomes</taxon>
    </lineage>
</organism>
<dbReference type="EMBL" id="UINC01157731">
    <property type="protein sequence ID" value="SVD54883.1"/>
    <property type="molecule type" value="Genomic_DNA"/>
</dbReference>
<name>A0A382W7T6_9ZZZZ</name>
<gene>
    <name evidence="1" type="ORF">METZ01_LOCUS407737</name>
</gene>
<feature type="non-terminal residue" evidence="1">
    <location>
        <position position="279"/>
    </location>
</feature>
<proteinExistence type="predicted"/>
<feature type="non-terminal residue" evidence="1">
    <location>
        <position position="1"/>
    </location>
</feature>
<dbReference type="AlphaFoldDB" id="A0A382W7T6"/>
<sequence>QYNTNATKFDTDGDGWNDGLEVAYGLSPTQAATGTGYVSGTVYFHGILTGKLFLTPFIIEEGSGLTTPYHEFNPAQASYYFFNNLQTGNTKPYAFFAFIDRNGNKTFDNGEPSGSYLGTWDGILTGNRPQINITVFDPVPEITIFGSAAMNLSPGDSFTDPGVFAYDAWEGEILPVVRSGNATTVMDVTDYNATSGGTDWNVSVDAPPGIYHLVYSATDSSGSTGTAPRILTIRDIVPPTIELTGDKEVIHEAATSFQDPGYTAKDTLDGDLTADVNVT</sequence>